<keyword evidence="4" id="KW-1185">Reference proteome</keyword>
<feature type="compositionally biased region" description="Basic residues" evidence="1">
    <location>
        <begin position="220"/>
        <end position="229"/>
    </location>
</feature>
<comment type="caution">
    <text evidence="3">The sequence shown here is derived from an EMBL/GenBank/DDBJ whole genome shotgun (WGS) entry which is preliminary data.</text>
</comment>
<keyword evidence="3" id="KW-0808">Transferase</keyword>
<dbReference type="SUPFAM" id="SSF53335">
    <property type="entry name" value="S-adenosyl-L-methionine-dependent methyltransferases"/>
    <property type="match status" value="1"/>
</dbReference>
<gene>
    <name evidence="3" type="ORF">GCM10017621_32070</name>
</gene>
<feature type="region of interest" description="Disordered" evidence="1">
    <location>
        <begin position="219"/>
        <end position="264"/>
    </location>
</feature>
<proteinExistence type="predicted"/>
<evidence type="ECO:0000256" key="1">
    <source>
        <dbReference type="SAM" id="MobiDB-lite"/>
    </source>
</evidence>
<feature type="compositionally biased region" description="Basic and acidic residues" evidence="1">
    <location>
        <begin position="250"/>
        <end position="264"/>
    </location>
</feature>
<dbReference type="RefSeq" id="WP_271188040.1">
    <property type="nucleotide sequence ID" value="NZ_BSFE01000013.1"/>
</dbReference>
<dbReference type="Proteomes" id="UP001143486">
    <property type="component" value="Unassembled WGS sequence"/>
</dbReference>
<protein>
    <submittedName>
        <fullName evidence="3">Methyltransferase</fullName>
    </submittedName>
</protein>
<dbReference type="AlphaFoldDB" id="A0A9W6MQ68"/>
<evidence type="ECO:0000313" key="4">
    <source>
        <dbReference type="Proteomes" id="UP001143486"/>
    </source>
</evidence>
<accession>A0A9W6MQ68</accession>
<name>A0A9W6MQ68_9PROT</name>
<dbReference type="GO" id="GO:0032259">
    <property type="term" value="P:methylation"/>
    <property type="evidence" value="ECO:0007669"/>
    <property type="project" value="UniProtKB-KW"/>
</dbReference>
<dbReference type="Gene3D" id="3.40.50.150">
    <property type="entry name" value="Vaccinia Virus protein VP39"/>
    <property type="match status" value="1"/>
</dbReference>
<dbReference type="Pfam" id="PF08241">
    <property type="entry name" value="Methyltransf_11"/>
    <property type="match status" value="1"/>
</dbReference>
<dbReference type="InterPro" id="IPR013216">
    <property type="entry name" value="Methyltransf_11"/>
</dbReference>
<dbReference type="GO" id="GO:0008757">
    <property type="term" value="F:S-adenosylmethionine-dependent methyltransferase activity"/>
    <property type="evidence" value="ECO:0007669"/>
    <property type="project" value="InterPro"/>
</dbReference>
<dbReference type="InterPro" id="IPR029063">
    <property type="entry name" value="SAM-dependent_MTases_sf"/>
</dbReference>
<keyword evidence="3" id="KW-0489">Methyltransferase</keyword>
<reference evidence="3" key="2">
    <citation type="submission" date="2023-01" db="EMBL/GenBank/DDBJ databases">
        <authorList>
            <person name="Sun Q."/>
            <person name="Evtushenko L."/>
        </authorList>
    </citation>
    <scope>NUCLEOTIDE SEQUENCE</scope>
    <source>
        <strain evidence="3">VKM B-1513</strain>
    </source>
</reference>
<feature type="domain" description="Methyltransferase type 11" evidence="2">
    <location>
        <begin position="81"/>
        <end position="128"/>
    </location>
</feature>
<organism evidence="3 4">
    <name type="scientific">Maricaulis virginensis</name>
    <dbReference type="NCBI Taxonomy" id="144022"/>
    <lineage>
        <taxon>Bacteria</taxon>
        <taxon>Pseudomonadati</taxon>
        <taxon>Pseudomonadota</taxon>
        <taxon>Alphaproteobacteria</taxon>
        <taxon>Maricaulales</taxon>
        <taxon>Maricaulaceae</taxon>
        <taxon>Maricaulis</taxon>
    </lineage>
</organism>
<sequence length="264" mass="29662">MRRDATELDRFYKTRQGLTARRMIGRRIRALWPETRDLDVLGLGFANPYLDPYRRQSRRCISFMPAGQGVVVPAREGTPTALGDEVRLPFPEALFDRVLLVHALEEADSLPALLREIWRVMAPEGRLMLVTASRSGMWALSDKTPFGHGRPFTRGQLSGLLEDSLLEATAWSRALYAPPWGWATHRRIASVWEEVGEYAWPGLGGVILAEAVKHTGAVRPQRRTAPVRKRALEGQAQPALSPRHLSGRQGADRTLQDQRSLHGY</sequence>
<dbReference type="EMBL" id="BSFE01000013">
    <property type="protein sequence ID" value="GLK53699.1"/>
    <property type="molecule type" value="Genomic_DNA"/>
</dbReference>
<evidence type="ECO:0000259" key="2">
    <source>
        <dbReference type="Pfam" id="PF08241"/>
    </source>
</evidence>
<evidence type="ECO:0000313" key="3">
    <source>
        <dbReference type="EMBL" id="GLK53699.1"/>
    </source>
</evidence>
<reference evidence="3" key="1">
    <citation type="journal article" date="2014" name="Int. J. Syst. Evol. Microbiol.">
        <title>Complete genome sequence of Corynebacterium casei LMG S-19264T (=DSM 44701T), isolated from a smear-ripened cheese.</title>
        <authorList>
            <consortium name="US DOE Joint Genome Institute (JGI-PGF)"/>
            <person name="Walter F."/>
            <person name="Albersmeier A."/>
            <person name="Kalinowski J."/>
            <person name="Ruckert C."/>
        </authorList>
    </citation>
    <scope>NUCLEOTIDE SEQUENCE</scope>
    <source>
        <strain evidence="3">VKM B-1513</strain>
    </source>
</reference>